<dbReference type="EMBL" id="WOTW01000044">
    <property type="protein sequence ID" value="MUP39262.1"/>
    <property type="molecule type" value="Genomic_DNA"/>
</dbReference>
<proteinExistence type="predicted"/>
<dbReference type="OrthoDB" id="1123496at2"/>
<sequence>MALIKKITPSSRNGDISALFSLILKAFAKIDWSSDTYLTSIIEKINAGNTSLIEALRRLKVYSQMAEKDRVRNMAIRDLFKLVEGYVHIPIADMKKAALVVENVLEQYGLSMQNKDYAAKSADIESLLNDLAKPDVVAAIANLKGVDETIAALDANQQDFENVTLQQAEGESVKKGLASASQLKKEGVIEINTNLVGYMNTMAKVKPATYEATAKTIAELINQNNELVKRRYKTNKLDSEVAGKTTS</sequence>
<dbReference type="Proteomes" id="UP000285951">
    <property type="component" value="Unassembled WGS sequence"/>
</dbReference>
<keyword evidence="3" id="KW-1185">Reference proteome</keyword>
<gene>
    <name evidence="2" type="ORF">DWB62_015690</name>
    <name evidence="1" type="ORF">GNY23_15690</name>
</gene>
<dbReference type="AlphaFoldDB" id="A0A7M4D9D3"/>
<organism evidence="1 4">
    <name type="scientific">Labilibaculum euxinus</name>
    <dbReference type="NCBI Taxonomy" id="2686357"/>
    <lineage>
        <taxon>Bacteria</taxon>
        <taxon>Pseudomonadati</taxon>
        <taxon>Bacteroidota</taxon>
        <taxon>Bacteroidia</taxon>
        <taxon>Marinilabiliales</taxon>
        <taxon>Marinifilaceae</taxon>
        <taxon>Labilibaculum</taxon>
    </lineage>
</organism>
<accession>A0A7M4D9D3</accession>
<comment type="caution">
    <text evidence="1">The sequence shown here is derived from an EMBL/GenBank/DDBJ whole genome shotgun (WGS) entry which is preliminary data.</text>
</comment>
<evidence type="ECO:0000313" key="1">
    <source>
        <dbReference type="EMBL" id="MUP39262.1"/>
    </source>
</evidence>
<dbReference type="EMBL" id="QTZN02000044">
    <property type="protein sequence ID" value="MVB08467.1"/>
    <property type="molecule type" value="Genomic_DNA"/>
</dbReference>
<dbReference type="InterPro" id="IPR046228">
    <property type="entry name" value="DUF6261"/>
</dbReference>
<reference evidence="2 3" key="1">
    <citation type="submission" date="2019-11" db="EMBL/GenBank/DDBJ databases">
        <title>Draft genome sequence of Labilibaculum sp. strain SYP isolated from Black Sea.</title>
        <authorList>
            <person name="Yadav S."/>
            <person name="Villanueva L."/>
        </authorList>
    </citation>
    <scope>NUCLEOTIDE SEQUENCE [LARGE SCALE GENOMIC DNA]</scope>
    <source>
        <strain evidence="2 3">44</strain>
    </source>
</reference>
<dbReference type="Proteomes" id="UP000462449">
    <property type="component" value="Unassembled WGS sequence"/>
</dbReference>
<dbReference type="RefSeq" id="WP_156196712.1">
    <property type="nucleotide sequence ID" value="NZ_QTZN02000044.1"/>
</dbReference>
<evidence type="ECO:0000313" key="3">
    <source>
        <dbReference type="Proteomes" id="UP000285951"/>
    </source>
</evidence>
<evidence type="ECO:0000313" key="4">
    <source>
        <dbReference type="Proteomes" id="UP000462449"/>
    </source>
</evidence>
<protein>
    <submittedName>
        <fullName evidence="1">Uncharacterized protein</fullName>
    </submittedName>
</protein>
<dbReference type="Pfam" id="PF19775">
    <property type="entry name" value="DUF6261"/>
    <property type="match status" value="1"/>
</dbReference>
<name>A0A7M4D9D3_9BACT</name>
<reference evidence="1 4" key="2">
    <citation type="submission" date="2019-12" db="EMBL/GenBank/DDBJ databases">
        <title>Draft genome sequence of Labilibaculum sp. strain 44 isolated from deep waters of Black Sea.</title>
        <authorList>
            <person name="Yadav S."/>
            <person name="Villanueva L."/>
        </authorList>
    </citation>
    <scope>NUCLEOTIDE SEQUENCE [LARGE SCALE GENOMIC DNA]</scope>
    <source>
        <strain evidence="1 4">44</strain>
    </source>
</reference>
<evidence type="ECO:0000313" key="2">
    <source>
        <dbReference type="EMBL" id="MVB08467.1"/>
    </source>
</evidence>